<proteinExistence type="predicted"/>
<reference evidence="1 2" key="1">
    <citation type="submission" date="2019-09" db="EMBL/GenBank/DDBJ databases">
        <title>H2 Metabolism Revealed by Metagenomic Analysis in Subglacial Sediment of East Antarctica.</title>
        <authorList>
            <person name="Yang Z."/>
            <person name="Zhang Y."/>
            <person name="Lv Y."/>
            <person name="Yan W."/>
            <person name="Xiao X."/>
            <person name="Sun B."/>
            <person name="Ma H."/>
        </authorList>
    </citation>
    <scope>NUCLEOTIDE SEQUENCE [LARGE SCALE GENOMIC DNA]</scope>
    <source>
        <strain evidence="1">Bin2_2</strain>
    </source>
</reference>
<sequence>MHITDYESLLSVARQQAEPQRLLFVFLKASLPKDHGDEQASRFHSGQGGELQPVMSVDKTLDELGSFADLVAESERTKQDWHIVLLAALSGRNGVAPSSDEAEQPLKMMMQAVETGGDLSKFMAFDRAGTPVQFG</sequence>
<evidence type="ECO:0000313" key="2">
    <source>
        <dbReference type="Proteomes" id="UP000483432"/>
    </source>
</evidence>
<gene>
    <name evidence="1" type="ORF">GZ085_12315</name>
</gene>
<organism evidence="1 2">
    <name type="scientific">Sulfuriferula multivorans</name>
    <dbReference type="NCBI Taxonomy" id="1559896"/>
    <lineage>
        <taxon>Bacteria</taxon>
        <taxon>Pseudomonadati</taxon>
        <taxon>Pseudomonadota</taxon>
        <taxon>Betaproteobacteria</taxon>
        <taxon>Nitrosomonadales</taxon>
        <taxon>Sulfuricellaceae</taxon>
        <taxon>Sulfuriferula</taxon>
    </lineage>
</organism>
<comment type="caution">
    <text evidence="1">The sequence shown here is derived from an EMBL/GenBank/DDBJ whole genome shotgun (WGS) entry which is preliminary data.</text>
</comment>
<dbReference type="AlphaFoldDB" id="A0A7C9TBK5"/>
<evidence type="ECO:0000313" key="1">
    <source>
        <dbReference type="EMBL" id="NDP49145.1"/>
    </source>
</evidence>
<protein>
    <submittedName>
        <fullName evidence="1">Ribonucleotide reductase subunit alpha</fullName>
    </submittedName>
</protein>
<accession>A0A7C9TBK5</accession>
<name>A0A7C9TBK5_9PROT</name>
<dbReference type="EMBL" id="JAAFGW010000216">
    <property type="protein sequence ID" value="NDP49145.1"/>
    <property type="molecule type" value="Genomic_DNA"/>
</dbReference>
<dbReference type="Proteomes" id="UP000483432">
    <property type="component" value="Unassembled WGS sequence"/>
</dbReference>